<dbReference type="SMART" id="SM00100">
    <property type="entry name" value="cNMP"/>
    <property type="match status" value="3"/>
</dbReference>
<dbReference type="InterPro" id="IPR014710">
    <property type="entry name" value="RmlC-like_jellyroll"/>
</dbReference>
<dbReference type="PANTHER" id="PTHR10217">
    <property type="entry name" value="VOLTAGE AND LIGAND GATED POTASSIUM CHANNEL"/>
    <property type="match status" value="1"/>
</dbReference>
<feature type="compositionally biased region" description="Basic and acidic residues" evidence="1">
    <location>
        <begin position="181"/>
        <end position="194"/>
    </location>
</feature>
<evidence type="ECO:0000259" key="2">
    <source>
        <dbReference type="PROSITE" id="PS50042"/>
    </source>
</evidence>
<organism evidence="3 4">
    <name type="scientific">Bodo saltans</name>
    <name type="common">Flagellated protozoan</name>
    <dbReference type="NCBI Taxonomy" id="75058"/>
    <lineage>
        <taxon>Eukaryota</taxon>
        <taxon>Discoba</taxon>
        <taxon>Euglenozoa</taxon>
        <taxon>Kinetoplastea</taxon>
        <taxon>Metakinetoplastina</taxon>
        <taxon>Eubodonida</taxon>
        <taxon>Bodonidae</taxon>
        <taxon>Bodo</taxon>
    </lineage>
</organism>
<reference evidence="4" key="1">
    <citation type="submission" date="2015-09" db="EMBL/GenBank/DDBJ databases">
        <authorList>
            <consortium name="Pathogen Informatics"/>
        </authorList>
    </citation>
    <scope>NUCLEOTIDE SEQUENCE [LARGE SCALE GENOMIC DNA]</scope>
    <source>
        <strain evidence="4">Lake Konstanz</strain>
    </source>
</reference>
<dbReference type="Pfam" id="PF00027">
    <property type="entry name" value="cNMP_binding"/>
    <property type="match status" value="2"/>
</dbReference>
<name>A0A0S4ISS9_BODSA</name>
<dbReference type="AlphaFoldDB" id="A0A0S4ISS9"/>
<gene>
    <name evidence="3" type="ORF">BSAL_71845</name>
</gene>
<dbReference type="OrthoDB" id="273135at2759"/>
<accession>A0A0S4ISS9</accession>
<dbReference type="InterPro" id="IPR050818">
    <property type="entry name" value="KCNH_animal-type"/>
</dbReference>
<dbReference type="GO" id="GO:0005249">
    <property type="term" value="F:voltage-gated potassium channel activity"/>
    <property type="evidence" value="ECO:0007669"/>
    <property type="project" value="TreeGrafter"/>
</dbReference>
<dbReference type="Gene3D" id="2.60.120.10">
    <property type="entry name" value="Jelly Rolls"/>
    <property type="match status" value="3"/>
</dbReference>
<dbReference type="GO" id="GO:0005886">
    <property type="term" value="C:plasma membrane"/>
    <property type="evidence" value="ECO:0007669"/>
    <property type="project" value="TreeGrafter"/>
</dbReference>
<feature type="region of interest" description="Disordered" evidence="1">
    <location>
        <begin position="710"/>
        <end position="748"/>
    </location>
</feature>
<dbReference type="InterPro" id="IPR000595">
    <property type="entry name" value="cNMP-bd_dom"/>
</dbReference>
<feature type="domain" description="Cyclic nucleotide-binding" evidence="2">
    <location>
        <begin position="559"/>
        <end position="653"/>
    </location>
</feature>
<dbReference type="InterPro" id="IPR018490">
    <property type="entry name" value="cNMP-bd_dom_sf"/>
</dbReference>
<evidence type="ECO:0000256" key="1">
    <source>
        <dbReference type="SAM" id="MobiDB-lite"/>
    </source>
</evidence>
<dbReference type="CDD" id="cd00038">
    <property type="entry name" value="CAP_ED"/>
    <property type="match status" value="2"/>
</dbReference>
<sequence>MMALGDGAPHGRYGHAVTVLKRVAKKLVLGDRLDMGATTNDPLRQLRRRHMAPFSAISPYVRVRRMLDPVHHRHLLGSDVLQPSSSSSARRISEGAVGLPMDRLHEDDSSELCESTAFIPDKEVPLASVMIPLEDDSKAIHFADVSSMSASVNALHRSVMMSRNSISKGMEGGREGNTNAKDTKHGGGSEEELRNPPLPPGSEISSLPQELAVTFYTEAKQRLRTLFLPRVLFLLERKRRRAVESEMARRASRPSGDALKRFKLFAHWPAEALQQAVDLMTYQHVESNRFIWYTGEPGGTLGMVLISHGQCRSMRNTMRDSGEKRLTTESAVMLATHGPGHLFNEYSFVTQEPQMRYVKTLTRCDLFCLSREDFETCCATVTETVRAHMTHAAFVRRQKMIPEAYPFYPQLLRKQCPVFAKSSDAILSLIIQSMKPLASGSQFLISSIGETPSQIFFLRRGKVGGYQDVDGASTHVRSYYGPSTLLESCVIHRQENLELLRTLSDCDFLVLSLEDIYGIMALHPSERDILLDVSREEKMKILSKQQKRYRPLIYQIPIIRQLLEGEQINALSHLFEGRVYAAMDIVASKSDTCDRIIILTKGQVSFGVKGAEWAPGDSIGYTCLLQHRWSHSVVALQQTECIELRRDLFEAFMEDCGLLNDAMDVTELMMCPTKVKLLQRERKLVDNGVVLTEDVRQELRSQVLAPLRKAPANSTATTADAKDSVHKGNDAMTSYFHRPSRKATEQQARRHRLLGLLNSVEHDIEAMITPRCYPLSISMDGLRQRSHRAITEPGFVECRPQFRLTDTSVPGGLHTPLLTERDKEEALSNALFALKRDPVKRVSKITPFLMVKQR</sequence>
<evidence type="ECO:0000313" key="3">
    <source>
        <dbReference type="EMBL" id="CUG06172.1"/>
    </source>
</evidence>
<feature type="region of interest" description="Disordered" evidence="1">
    <location>
        <begin position="166"/>
        <end position="204"/>
    </location>
</feature>
<dbReference type="VEuPathDB" id="TriTrypDB:BSAL_71845"/>
<evidence type="ECO:0000313" key="4">
    <source>
        <dbReference type="Proteomes" id="UP000051952"/>
    </source>
</evidence>
<dbReference type="PROSITE" id="PS50042">
    <property type="entry name" value="CNMP_BINDING_3"/>
    <property type="match status" value="2"/>
</dbReference>
<keyword evidence="4" id="KW-1185">Reference proteome</keyword>
<dbReference type="PANTHER" id="PTHR10217:SF435">
    <property type="entry name" value="POTASSIUM VOLTAGE-GATED CHANNEL PROTEIN EAG"/>
    <property type="match status" value="1"/>
</dbReference>
<dbReference type="EMBL" id="CYKH01000567">
    <property type="protein sequence ID" value="CUG06172.1"/>
    <property type="molecule type" value="Genomic_DNA"/>
</dbReference>
<feature type="domain" description="Cyclic nucleotide-binding" evidence="2">
    <location>
        <begin position="264"/>
        <end position="375"/>
    </location>
</feature>
<protein>
    <submittedName>
        <fullName evidence="3">Cyclic nucleotide-binding protein, putative</fullName>
    </submittedName>
</protein>
<dbReference type="GO" id="GO:0042391">
    <property type="term" value="P:regulation of membrane potential"/>
    <property type="evidence" value="ECO:0007669"/>
    <property type="project" value="TreeGrafter"/>
</dbReference>
<dbReference type="SUPFAM" id="SSF51206">
    <property type="entry name" value="cAMP-binding domain-like"/>
    <property type="match status" value="3"/>
</dbReference>
<dbReference type="Proteomes" id="UP000051952">
    <property type="component" value="Unassembled WGS sequence"/>
</dbReference>
<feature type="compositionally biased region" description="Basic and acidic residues" evidence="1">
    <location>
        <begin position="720"/>
        <end position="729"/>
    </location>
</feature>
<proteinExistence type="predicted"/>